<dbReference type="PROSITE" id="PS50110">
    <property type="entry name" value="RESPONSE_REGULATORY"/>
    <property type="match status" value="1"/>
</dbReference>
<reference evidence="3 4" key="1">
    <citation type="submission" date="2019-02" db="EMBL/GenBank/DDBJ databases">
        <title>Deep-cultivation of Planctomycetes and their phenomic and genomic characterization uncovers novel biology.</title>
        <authorList>
            <person name="Wiegand S."/>
            <person name="Jogler M."/>
            <person name="Boedeker C."/>
            <person name="Pinto D."/>
            <person name="Vollmers J."/>
            <person name="Rivas-Marin E."/>
            <person name="Kohn T."/>
            <person name="Peeters S.H."/>
            <person name="Heuer A."/>
            <person name="Rast P."/>
            <person name="Oberbeckmann S."/>
            <person name="Bunk B."/>
            <person name="Jeske O."/>
            <person name="Meyerdierks A."/>
            <person name="Storesund J.E."/>
            <person name="Kallscheuer N."/>
            <person name="Luecker S."/>
            <person name="Lage O.M."/>
            <person name="Pohl T."/>
            <person name="Merkel B.J."/>
            <person name="Hornburger P."/>
            <person name="Mueller R.-W."/>
            <person name="Bruemmer F."/>
            <person name="Labrenz M."/>
            <person name="Spormann A.M."/>
            <person name="Op den Camp H."/>
            <person name="Overmann J."/>
            <person name="Amann R."/>
            <person name="Jetten M.S.M."/>
            <person name="Mascher T."/>
            <person name="Medema M.H."/>
            <person name="Devos D.P."/>
            <person name="Kaster A.-K."/>
            <person name="Ovreas L."/>
            <person name="Rohde M."/>
            <person name="Galperin M.Y."/>
            <person name="Jogler C."/>
        </authorList>
    </citation>
    <scope>NUCLEOTIDE SEQUENCE [LARGE SCALE GENOMIC DNA]</scope>
    <source>
        <strain evidence="3 4">ETA_A1</strain>
    </source>
</reference>
<evidence type="ECO:0000259" key="2">
    <source>
        <dbReference type="PROSITE" id="PS50110"/>
    </source>
</evidence>
<dbReference type="OrthoDB" id="291953at2"/>
<protein>
    <submittedName>
        <fullName evidence="3">Response regulator receiver domain protein</fullName>
    </submittedName>
</protein>
<dbReference type="GO" id="GO:0000160">
    <property type="term" value="P:phosphorelay signal transduction system"/>
    <property type="evidence" value="ECO:0007669"/>
    <property type="project" value="InterPro"/>
</dbReference>
<dbReference type="SUPFAM" id="SSF52172">
    <property type="entry name" value="CheY-like"/>
    <property type="match status" value="1"/>
</dbReference>
<dbReference type="InterPro" id="IPR001789">
    <property type="entry name" value="Sig_transdc_resp-reg_receiver"/>
</dbReference>
<sequence>MTNGVMLCDDLIFFSRVAATARAAGLTVKQARTTAALLALARQEPPGGVILDLHADGLDVPALLAGLREACPVMPTTVAFGSHVEAETLRAAREAGCNRVLPRSKFVQELETDLREWLEPAG</sequence>
<organism evidence="3 4">
    <name type="scientific">Urbifossiella limnaea</name>
    <dbReference type="NCBI Taxonomy" id="2528023"/>
    <lineage>
        <taxon>Bacteria</taxon>
        <taxon>Pseudomonadati</taxon>
        <taxon>Planctomycetota</taxon>
        <taxon>Planctomycetia</taxon>
        <taxon>Gemmatales</taxon>
        <taxon>Gemmataceae</taxon>
        <taxon>Urbifossiella</taxon>
    </lineage>
</organism>
<evidence type="ECO:0000313" key="4">
    <source>
        <dbReference type="Proteomes" id="UP000319576"/>
    </source>
</evidence>
<feature type="modified residue" description="4-aspartylphosphate" evidence="1">
    <location>
        <position position="52"/>
    </location>
</feature>
<evidence type="ECO:0000313" key="3">
    <source>
        <dbReference type="EMBL" id="QDU22570.1"/>
    </source>
</evidence>
<feature type="domain" description="Response regulatory" evidence="2">
    <location>
        <begin position="3"/>
        <end position="118"/>
    </location>
</feature>
<dbReference type="Gene3D" id="3.40.50.2300">
    <property type="match status" value="1"/>
</dbReference>
<gene>
    <name evidence="3" type="ORF">ETAA1_45530</name>
</gene>
<dbReference type="RefSeq" id="WP_145242413.1">
    <property type="nucleotide sequence ID" value="NZ_CP036273.1"/>
</dbReference>
<dbReference type="KEGG" id="uli:ETAA1_45530"/>
<dbReference type="InterPro" id="IPR011006">
    <property type="entry name" value="CheY-like_superfamily"/>
</dbReference>
<evidence type="ECO:0000256" key="1">
    <source>
        <dbReference type="PROSITE-ProRule" id="PRU00169"/>
    </source>
</evidence>
<dbReference type="EMBL" id="CP036273">
    <property type="protein sequence ID" value="QDU22570.1"/>
    <property type="molecule type" value="Genomic_DNA"/>
</dbReference>
<proteinExistence type="predicted"/>
<dbReference type="Proteomes" id="UP000319576">
    <property type="component" value="Chromosome"/>
</dbReference>
<keyword evidence="1" id="KW-0597">Phosphoprotein</keyword>
<keyword evidence="4" id="KW-1185">Reference proteome</keyword>
<dbReference type="AlphaFoldDB" id="A0A517XYG1"/>
<name>A0A517XYG1_9BACT</name>
<accession>A0A517XYG1</accession>